<organism evidence="1 2">
    <name type="scientific">Anaerotruncus colihominis</name>
    <dbReference type="NCBI Taxonomy" id="169435"/>
    <lineage>
        <taxon>Bacteria</taxon>
        <taxon>Bacillati</taxon>
        <taxon>Bacillota</taxon>
        <taxon>Clostridia</taxon>
        <taxon>Eubacteriales</taxon>
        <taxon>Oscillospiraceae</taxon>
        <taxon>Anaerotruncus</taxon>
    </lineage>
</organism>
<name>A0A1Y4MSF1_9FIRM</name>
<evidence type="ECO:0000313" key="1">
    <source>
        <dbReference type="EMBL" id="OUP71636.1"/>
    </source>
</evidence>
<dbReference type="Proteomes" id="UP000196386">
    <property type="component" value="Unassembled WGS sequence"/>
</dbReference>
<gene>
    <name evidence="1" type="ORF">B5F11_01865</name>
</gene>
<sequence length="59" mass="6828">MNAAPACRSRLGRLKFFAELFSKRPEQNPRQPCGVCYGFCWLAWLLLNKVPCGLRPRFL</sequence>
<accession>A0A1Y4MSF1</accession>
<proteinExistence type="predicted"/>
<dbReference type="AlphaFoldDB" id="A0A1Y4MSF1"/>
<comment type="caution">
    <text evidence="1">The sequence shown here is derived from an EMBL/GenBank/DDBJ whole genome shotgun (WGS) entry which is preliminary data.</text>
</comment>
<reference evidence="2" key="1">
    <citation type="submission" date="2017-04" db="EMBL/GenBank/DDBJ databases">
        <title>Function of individual gut microbiota members based on whole genome sequencing of pure cultures obtained from chicken caecum.</title>
        <authorList>
            <person name="Medvecky M."/>
            <person name="Cejkova D."/>
            <person name="Polansky O."/>
            <person name="Karasova D."/>
            <person name="Kubasova T."/>
            <person name="Cizek A."/>
            <person name="Rychlik I."/>
        </authorList>
    </citation>
    <scope>NUCLEOTIDE SEQUENCE [LARGE SCALE GENOMIC DNA]</scope>
    <source>
        <strain evidence="2">An175</strain>
    </source>
</reference>
<protein>
    <submittedName>
        <fullName evidence="1">Uncharacterized protein</fullName>
    </submittedName>
</protein>
<dbReference type="EMBL" id="NFKP01000001">
    <property type="protein sequence ID" value="OUP71636.1"/>
    <property type="molecule type" value="Genomic_DNA"/>
</dbReference>
<evidence type="ECO:0000313" key="2">
    <source>
        <dbReference type="Proteomes" id="UP000196386"/>
    </source>
</evidence>